<keyword evidence="4 8" id="KW-0812">Transmembrane</keyword>
<evidence type="ECO:0000256" key="6">
    <source>
        <dbReference type="ARBA" id="ARBA00022989"/>
    </source>
</evidence>
<keyword evidence="2 8" id="KW-0813">Transport</keyword>
<proteinExistence type="inferred from homology"/>
<dbReference type="RefSeq" id="WP_184394879.1">
    <property type="nucleotide sequence ID" value="NZ_BAAAJD010000064.1"/>
</dbReference>
<feature type="domain" description="ABC transmembrane type-1" evidence="9">
    <location>
        <begin position="15"/>
        <end position="205"/>
    </location>
</feature>
<keyword evidence="7 8" id="KW-0472">Membrane</keyword>
<gene>
    <name evidence="10" type="ORF">HDA36_004431</name>
</gene>
<evidence type="ECO:0000259" key="9">
    <source>
        <dbReference type="PROSITE" id="PS50928"/>
    </source>
</evidence>
<dbReference type="NCBIfam" id="TIGR03004">
    <property type="entry name" value="ectoine_ehuC"/>
    <property type="match status" value="1"/>
</dbReference>
<dbReference type="Pfam" id="PF00528">
    <property type="entry name" value="BPD_transp_1"/>
    <property type="match status" value="1"/>
</dbReference>
<dbReference type="GO" id="GO:0043190">
    <property type="term" value="C:ATP-binding cassette (ABC) transporter complex"/>
    <property type="evidence" value="ECO:0007669"/>
    <property type="project" value="InterPro"/>
</dbReference>
<evidence type="ECO:0000313" key="11">
    <source>
        <dbReference type="Proteomes" id="UP000572635"/>
    </source>
</evidence>
<comment type="similarity">
    <text evidence="8">Belongs to the binding-protein-dependent transport system permease family.</text>
</comment>
<dbReference type="GO" id="GO:0022857">
    <property type="term" value="F:transmembrane transporter activity"/>
    <property type="evidence" value="ECO:0007669"/>
    <property type="project" value="InterPro"/>
</dbReference>
<evidence type="ECO:0000256" key="5">
    <source>
        <dbReference type="ARBA" id="ARBA00022970"/>
    </source>
</evidence>
<evidence type="ECO:0000256" key="3">
    <source>
        <dbReference type="ARBA" id="ARBA00022475"/>
    </source>
</evidence>
<protein>
    <submittedName>
        <fullName evidence="10">Polar amino acid transport system permease protein</fullName>
    </submittedName>
</protein>
<sequence length="242" mass="26369">MDFFIQRYPLYLEGAWVTVQLTVGGAALAFVLAMVVGILGTLQNRFARAVATVYTEVFRGIAALVLLFWTIYALPELTGYELDPLFAGIVALGLNLGAYGAEVVRASINAVPRAQVEATIALNMTWWRRMRLVVLPQAWAQMLPTFGNQVIELMKASAIVSLVGITDLTKVAQDFRASAAADTFTVFFVALVLYFLIAQVLILLVRILERRANRRLGRIPEGGGLLALLRPPSIGTTTGGAR</sequence>
<dbReference type="Proteomes" id="UP000572635">
    <property type="component" value="Unassembled WGS sequence"/>
</dbReference>
<evidence type="ECO:0000313" key="10">
    <source>
        <dbReference type="EMBL" id="MBB5434347.1"/>
    </source>
</evidence>
<dbReference type="AlphaFoldDB" id="A0A7W8QPR6"/>
<dbReference type="InterPro" id="IPR014342">
    <property type="entry name" value="Ectoine_EhuC"/>
</dbReference>
<dbReference type="InterPro" id="IPR000515">
    <property type="entry name" value="MetI-like"/>
</dbReference>
<comment type="caution">
    <text evidence="10">The sequence shown here is derived from an EMBL/GenBank/DDBJ whole genome shotgun (WGS) entry which is preliminary data.</text>
</comment>
<comment type="subcellular location">
    <subcellularLocation>
        <location evidence="1 8">Cell membrane</location>
        <topology evidence="1 8">Multi-pass membrane protein</topology>
    </subcellularLocation>
</comment>
<dbReference type="InterPro" id="IPR043429">
    <property type="entry name" value="ArtM/GltK/GlnP/TcyL/YhdX-like"/>
</dbReference>
<accession>A0A7W8QPR6</accession>
<evidence type="ECO:0000256" key="2">
    <source>
        <dbReference type="ARBA" id="ARBA00022448"/>
    </source>
</evidence>
<evidence type="ECO:0000256" key="4">
    <source>
        <dbReference type="ARBA" id="ARBA00022692"/>
    </source>
</evidence>
<evidence type="ECO:0000256" key="1">
    <source>
        <dbReference type="ARBA" id="ARBA00004651"/>
    </source>
</evidence>
<dbReference type="PANTHER" id="PTHR30614:SF0">
    <property type="entry name" value="L-CYSTINE TRANSPORT SYSTEM PERMEASE PROTEIN TCYL"/>
    <property type="match status" value="1"/>
</dbReference>
<dbReference type="SUPFAM" id="SSF161098">
    <property type="entry name" value="MetI-like"/>
    <property type="match status" value="1"/>
</dbReference>
<feature type="transmembrane region" description="Helical" evidence="8">
    <location>
        <begin position="51"/>
        <end position="74"/>
    </location>
</feature>
<dbReference type="GO" id="GO:0006865">
    <property type="term" value="P:amino acid transport"/>
    <property type="evidence" value="ECO:0007669"/>
    <property type="project" value="UniProtKB-KW"/>
</dbReference>
<evidence type="ECO:0000256" key="8">
    <source>
        <dbReference type="RuleBase" id="RU363032"/>
    </source>
</evidence>
<dbReference type="CDD" id="cd06261">
    <property type="entry name" value="TM_PBP2"/>
    <property type="match status" value="1"/>
</dbReference>
<keyword evidence="3" id="KW-1003">Cell membrane</keyword>
<dbReference type="PANTHER" id="PTHR30614">
    <property type="entry name" value="MEMBRANE COMPONENT OF AMINO ACID ABC TRANSPORTER"/>
    <property type="match status" value="1"/>
</dbReference>
<dbReference type="NCBIfam" id="TIGR01726">
    <property type="entry name" value="HEQRo_perm_3TM"/>
    <property type="match status" value="1"/>
</dbReference>
<dbReference type="InterPro" id="IPR010065">
    <property type="entry name" value="AA_ABC_transptr_permease_3TM"/>
</dbReference>
<feature type="transmembrane region" description="Helical" evidence="8">
    <location>
        <begin position="184"/>
        <end position="208"/>
    </location>
</feature>
<name>A0A7W8QPR6_9ACTN</name>
<dbReference type="Gene3D" id="1.10.3720.10">
    <property type="entry name" value="MetI-like"/>
    <property type="match status" value="1"/>
</dbReference>
<dbReference type="InterPro" id="IPR035906">
    <property type="entry name" value="MetI-like_sf"/>
</dbReference>
<keyword evidence="6 8" id="KW-1133">Transmembrane helix</keyword>
<dbReference type="EMBL" id="JACHDB010000001">
    <property type="protein sequence ID" value="MBB5434347.1"/>
    <property type="molecule type" value="Genomic_DNA"/>
</dbReference>
<keyword evidence="11" id="KW-1185">Reference proteome</keyword>
<dbReference type="PROSITE" id="PS50928">
    <property type="entry name" value="ABC_TM1"/>
    <property type="match status" value="1"/>
</dbReference>
<keyword evidence="5" id="KW-0029">Amino-acid transport</keyword>
<feature type="transmembrane region" description="Helical" evidence="8">
    <location>
        <begin position="15"/>
        <end position="39"/>
    </location>
</feature>
<reference evidence="10 11" key="1">
    <citation type="submission" date="2020-08" db="EMBL/GenBank/DDBJ databases">
        <title>Sequencing the genomes of 1000 actinobacteria strains.</title>
        <authorList>
            <person name="Klenk H.-P."/>
        </authorList>
    </citation>
    <scope>NUCLEOTIDE SEQUENCE [LARGE SCALE GENOMIC DNA]</scope>
    <source>
        <strain evidence="10 11">DSM 44551</strain>
    </source>
</reference>
<organism evidence="10 11">
    <name type="scientific">Nocardiopsis composta</name>
    <dbReference type="NCBI Taxonomy" id="157465"/>
    <lineage>
        <taxon>Bacteria</taxon>
        <taxon>Bacillati</taxon>
        <taxon>Actinomycetota</taxon>
        <taxon>Actinomycetes</taxon>
        <taxon>Streptosporangiales</taxon>
        <taxon>Nocardiopsidaceae</taxon>
        <taxon>Nocardiopsis</taxon>
    </lineage>
</organism>
<evidence type="ECO:0000256" key="7">
    <source>
        <dbReference type="ARBA" id="ARBA00023136"/>
    </source>
</evidence>